<dbReference type="PANTHER" id="PTHR24220">
    <property type="entry name" value="IMPORT ATP-BINDING PROTEIN"/>
    <property type="match status" value="1"/>
</dbReference>
<evidence type="ECO:0000313" key="2">
    <source>
        <dbReference type="EMBL" id="BCJ32125.1"/>
    </source>
</evidence>
<dbReference type="RefSeq" id="WP_030447124.1">
    <property type="nucleotide sequence ID" value="NZ_AP023354.1"/>
</dbReference>
<accession>A0A810LB67</accession>
<protein>
    <recommendedName>
        <fullName evidence="1">ABC transporter domain-containing protein</fullName>
    </recommendedName>
</protein>
<dbReference type="Gene3D" id="3.40.50.300">
    <property type="entry name" value="P-loop containing nucleotide triphosphate hydrolases"/>
    <property type="match status" value="1"/>
</dbReference>
<proteinExistence type="predicted"/>
<dbReference type="EMBL" id="AP023354">
    <property type="protein sequence ID" value="BCJ32125.1"/>
    <property type="molecule type" value="Genomic_DNA"/>
</dbReference>
<dbReference type="AlphaFoldDB" id="A0A810LB67"/>
<dbReference type="GO" id="GO:0005524">
    <property type="term" value="F:ATP binding"/>
    <property type="evidence" value="ECO:0007669"/>
    <property type="project" value="InterPro"/>
</dbReference>
<evidence type="ECO:0000313" key="3">
    <source>
        <dbReference type="Proteomes" id="UP000680750"/>
    </source>
</evidence>
<name>A0A810LB67_9ACTN</name>
<dbReference type="GO" id="GO:0022857">
    <property type="term" value="F:transmembrane transporter activity"/>
    <property type="evidence" value="ECO:0007669"/>
    <property type="project" value="TreeGrafter"/>
</dbReference>
<dbReference type="SUPFAM" id="SSF52540">
    <property type="entry name" value="P-loop containing nucleoside triphosphate hydrolases"/>
    <property type="match status" value="1"/>
</dbReference>
<dbReference type="PROSITE" id="PS50893">
    <property type="entry name" value="ABC_TRANSPORTER_2"/>
    <property type="match status" value="1"/>
</dbReference>
<dbReference type="KEGG" id="aser:Asera_62330"/>
<feature type="domain" description="ABC transporter" evidence="1">
    <location>
        <begin position="5"/>
        <end position="261"/>
    </location>
</feature>
<keyword evidence="3" id="KW-1185">Reference proteome</keyword>
<organism evidence="2 3">
    <name type="scientific">Actinocatenispora sera</name>
    <dbReference type="NCBI Taxonomy" id="390989"/>
    <lineage>
        <taxon>Bacteria</taxon>
        <taxon>Bacillati</taxon>
        <taxon>Actinomycetota</taxon>
        <taxon>Actinomycetes</taxon>
        <taxon>Micromonosporales</taxon>
        <taxon>Micromonosporaceae</taxon>
        <taxon>Actinocatenispora</taxon>
    </lineage>
</organism>
<dbReference type="InterPro" id="IPR003439">
    <property type="entry name" value="ABC_transporter-like_ATP-bd"/>
</dbReference>
<sequence>MCPDLELTDLELAPTATGGVPGRAVDGLRCAVAPGQVVAVIGETGFGGTRLARAVVGLDEPAGGRITFGEHQWSADEAPCAFVPSGGGLIPQLSLRRNMLFGARLREEIRAREESTAGWLERRRIRWRRYGQDSDQVDRMLTAFQLSSVERYVPDRVSAAQRMLTALGRALLHGRPVLVVDATGGQEPDDAYVQLLDQARTQRPDLAVLLCTDRPGLLRARTDPYAIDWVVVVGYQGAVVAQGPPAAVARPGSVDAAAVLYGDPMLIVPVDDWPAEWGAPAPAPTPGADWMVVGAPAASTTGTARRARGSQLVVEVLGPHERPRFQRVRAVRCGRRDWLLRLPQPVPVGHRVRVTATPGRAVRVPLNAAAPSAPVPPDAGVPS</sequence>
<evidence type="ECO:0000259" key="1">
    <source>
        <dbReference type="PROSITE" id="PS50893"/>
    </source>
</evidence>
<dbReference type="Proteomes" id="UP000680750">
    <property type="component" value="Chromosome"/>
</dbReference>
<dbReference type="Pfam" id="PF00005">
    <property type="entry name" value="ABC_tran"/>
    <property type="match status" value="1"/>
</dbReference>
<dbReference type="GO" id="GO:0016887">
    <property type="term" value="F:ATP hydrolysis activity"/>
    <property type="evidence" value="ECO:0007669"/>
    <property type="project" value="InterPro"/>
</dbReference>
<dbReference type="InterPro" id="IPR027417">
    <property type="entry name" value="P-loop_NTPase"/>
</dbReference>
<dbReference type="InterPro" id="IPR015854">
    <property type="entry name" value="ABC_transpr_LolD-like"/>
</dbReference>
<dbReference type="GO" id="GO:0005886">
    <property type="term" value="C:plasma membrane"/>
    <property type="evidence" value="ECO:0007669"/>
    <property type="project" value="TreeGrafter"/>
</dbReference>
<dbReference type="PANTHER" id="PTHR24220:SF364">
    <property type="entry name" value="FLUOROQUINOLONES EXPORT ATP-BINDING PROTEIN RV2688C"/>
    <property type="match status" value="1"/>
</dbReference>
<gene>
    <name evidence="2" type="ORF">Asera_62330</name>
</gene>
<reference evidence="2" key="1">
    <citation type="submission" date="2020-08" db="EMBL/GenBank/DDBJ databases">
        <title>Whole genome shotgun sequence of Actinocatenispora sera NBRC 101916.</title>
        <authorList>
            <person name="Komaki H."/>
            <person name="Tamura T."/>
        </authorList>
    </citation>
    <scope>NUCLEOTIDE SEQUENCE</scope>
    <source>
        <strain evidence="2">NBRC 101916</strain>
    </source>
</reference>